<evidence type="ECO:0000313" key="3">
    <source>
        <dbReference type="Proteomes" id="UP000015102"/>
    </source>
</evidence>
<reference evidence="3" key="1">
    <citation type="submission" date="2013-02" db="EMBL/GenBank/DDBJ databases">
        <authorList>
            <person name="Hughes D."/>
        </authorList>
    </citation>
    <scope>NUCLEOTIDE SEQUENCE</scope>
    <source>
        <strain>Durham</strain>
        <strain evidence="3">NC isolate 2 -- Noor lab</strain>
    </source>
</reference>
<evidence type="ECO:0000313" key="2">
    <source>
        <dbReference type="EnsemblMetazoa" id="MESCA003282-PA"/>
    </source>
</evidence>
<dbReference type="Proteomes" id="UP000015102">
    <property type="component" value="Unassembled WGS sequence"/>
</dbReference>
<protein>
    <submittedName>
        <fullName evidence="2">Uncharacterized protein</fullName>
    </submittedName>
</protein>
<dbReference type="HOGENOM" id="CLU_2375168_0_0_1"/>
<evidence type="ECO:0000256" key="1">
    <source>
        <dbReference type="SAM" id="MobiDB-lite"/>
    </source>
</evidence>
<dbReference type="EMBL" id="CAQQ02161808">
    <property type="status" value="NOT_ANNOTATED_CDS"/>
    <property type="molecule type" value="Genomic_DNA"/>
</dbReference>
<proteinExistence type="predicted"/>
<reference evidence="2" key="2">
    <citation type="submission" date="2015-06" db="UniProtKB">
        <authorList>
            <consortium name="EnsemblMetazoa"/>
        </authorList>
    </citation>
    <scope>IDENTIFICATION</scope>
</reference>
<dbReference type="EMBL" id="CAQQ02161810">
    <property type="status" value="NOT_ANNOTATED_CDS"/>
    <property type="molecule type" value="Genomic_DNA"/>
</dbReference>
<sequence length="95" mass="11126">MDTGMKWTEATQDLKKVLKKYCMDMRPFEIWVWSNPFDAYQRKVLHAPTLSTSNILNSSPNKKINKDLHADRRLRQTCPQVNSNSKTDQVQNTEL</sequence>
<dbReference type="EMBL" id="CAQQ02161809">
    <property type="status" value="NOT_ANNOTATED_CDS"/>
    <property type="molecule type" value="Genomic_DNA"/>
</dbReference>
<feature type="region of interest" description="Disordered" evidence="1">
    <location>
        <begin position="74"/>
        <end position="95"/>
    </location>
</feature>
<dbReference type="AlphaFoldDB" id="T1GIK2"/>
<name>T1GIK2_MEGSC</name>
<organism evidence="2 3">
    <name type="scientific">Megaselia scalaris</name>
    <name type="common">Humpbacked fly</name>
    <name type="synonym">Phora scalaris</name>
    <dbReference type="NCBI Taxonomy" id="36166"/>
    <lineage>
        <taxon>Eukaryota</taxon>
        <taxon>Metazoa</taxon>
        <taxon>Ecdysozoa</taxon>
        <taxon>Arthropoda</taxon>
        <taxon>Hexapoda</taxon>
        <taxon>Insecta</taxon>
        <taxon>Pterygota</taxon>
        <taxon>Neoptera</taxon>
        <taxon>Endopterygota</taxon>
        <taxon>Diptera</taxon>
        <taxon>Brachycera</taxon>
        <taxon>Muscomorpha</taxon>
        <taxon>Platypezoidea</taxon>
        <taxon>Phoridae</taxon>
        <taxon>Megaseliini</taxon>
        <taxon>Megaselia</taxon>
    </lineage>
</organism>
<keyword evidence="3" id="KW-1185">Reference proteome</keyword>
<accession>T1GIK2</accession>
<feature type="compositionally biased region" description="Polar residues" evidence="1">
    <location>
        <begin position="77"/>
        <end position="95"/>
    </location>
</feature>
<dbReference type="EnsemblMetazoa" id="MESCA003282-RA">
    <property type="protein sequence ID" value="MESCA003282-PA"/>
    <property type="gene ID" value="MESCA003282"/>
</dbReference>